<reference evidence="7" key="1">
    <citation type="submission" date="2021-03" db="EMBL/GenBank/DDBJ databases">
        <title>Streptomyces poriferae sp. nov., a novel marine sponge-derived Actinobacteria species with anti-MRSA activity.</title>
        <authorList>
            <person name="Sandoval-Powers M."/>
            <person name="Kralova S."/>
            <person name="Nguyen G.-S."/>
            <person name="Fawwal D."/>
            <person name="Degnes K."/>
            <person name="Klinkenberg G."/>
            <person name="Sletta H."/>
            <person name="Wentzel A."/>
            <person name="Liles M.R."/>
        </authorList>
    </citation>
    <scope>NUCLEOTIDE SEQUENCE</scope>
    <source>
        <strain evidence="7">DSM 41794</strain>
    </source>
</reference>
<keyword evidence="3 6" id="KW-0812">Transmembrane</keyword>
<evidence type="ECO:0000256" key="4">
    <source>
        <dbReference type="ARBA" id="ARBA00022989"/>
    </source>
</evidence>
<dbReference type="PANTHER" id="PTHR30178:SF3">
    <property type="entry name" value="SUCCINATE-ACETATE_PROTON SYMPORTER SATP"/>
    <property type="match status" value="1"/>
</dbReference>
<feature type="transmembrane region" description="Helical" evidence="6">
    <location>
        <begin position="27"/>
        <end position="49"/>
    </location>
</feature>
<evidence type="ECO:0000313" key="8">
    <source>
        <dbReference type="Proteomes" id="UP000664167"/>
    </source>
</evidence>
<evidence type="ECO:0000256" key="5">
    <source>
        <dbReference type="ARBA" id="ARBA00023136"/>
    </source>
</evidence>
<feature type="transmembrane region" description="Helical" evidence="6">
    <location>
        <begin position="120"/>
        <end position="137"/>
    </location>
</feature>
<sequence>MNFPHRSGPAEQAVSVKRMEPTAQAQLGPLGLTGFIVVTTIATGIDAGIFPEKLAGSELPLVGFFIGGLAQLLAGLFQAQRGDTWHATVFGGFGLFWMAKGLMLQWVLPTVDPALRGDTMGLFTLPWVFVVFVLWLGSLRIHLALLSTFTCVLVVFVAMTCNGFTGEVIWNRVAGWAGLSAAAGALYLLAGQILASTWGRPVLPMGRFVAPELPEA</sequence>
<gene>
    <name evidence="7" type="ORF">J0695_30010</name>
</gene>
<feature type="transmembrane region" description="Helical" evidence="6">
    <location>
        <begin position="61"/>
        <end position="79"/>
    </location>
</feature>
<dbReference type="GO" id="GO:0005886">
    <property type="term" value="C:plasma membrane"/>
    <property type="evidence" value="ECO:0007669"/>
    <property type="project" value="TreeGrafter"/>
</dbReference>
<feature type="transmembrane region" description="Helical" evidence="6">
    <location>
        <begin position="85"/>
        <end position="108"/>
    </location>
</feature>
<evidence type="ECO:0000313" key="7">
    <source>
        <dbReference type="EMBL" id="MBO0515979.1"/>
    </source>
</evidence>
<dbReference type="Pfam" id="PF01184">
    <property type="entry name" value="Gpr1_Fun34_YaaH"/>
    <property type="match status" value="1"/>
</dbReference>
<keyword evidence="8" id="KW-1185">Reference proteome</keyword>
<comment type="subcellular location">
    <subcellularLocation>
        <location evidence="1">Membrane</location>
        <topology evidence="1">Multi-pass membrane protein</topology>
    </subcellularLocation>
</comment>
<dbReference type="AlphaFoldDB" id="A0A939FD85"/>
<organism evidence="7 8">
    <name type="scientific">Streptomyces beijiangensis</name>
    <dbReference type="NCBI Taxonomy" id="163361"/>
    <lineage>
        <taxon>Bacteria</taxon>
        <taxon>Bacillati</taxon>
        <taxon>Actinomycetota</taxon>
        <taxon>Actinomycetes</taxon>
        <taxon>Kitasatosporales</taxon>
        <taxon>Streptomycetaceae</taxon>
        <taxon>Streptomyces</taxon>
    </lineage>
</organism>
<dbReference type="InterPro" id="IPR047623">
    <property type="entry name" value="SatP"/>
</dbReference>
<dbReference type="InterPro" id="IPR000791">
    <property type="entry name" value="Gpr1/Fun34/SatP-like"/>
</dbReference>
<feature type="transmembrane region" description="Helical" evidence="6">
    <location>
        <begin position="173"/>
        <end position="195"/>
    </location>
</feature>
<dbReference type="Proteomes" id="UP000664167">
    <property type="component" value="Unassembled WGS sequence"/>
</dbReference>
<proteinExistence type="inferred from homology"/>
<name>A0A939FD85_9ACTN</name>
<dbReference type="GO" id="GO:0015360">
    <property type="term" value="F:acetate:proton symporter activity"/>
    <property type="evidence" value="ECO:0007669"/>
    <property type="project" value="TreeGrafter"/>
</dbReference>
<keyword evidence="5 6" id="KW-0472">Membrane</keyword>
<evidence type="ECO:0000256" key="2">
    <source>
        <dbReference type="ARBA" id="ARBA00005587"/>
    </source>
</evidence>
<dbReference type="PANTHER" id="PTHR30178">
    <property type="entry name" value="INNER MEMBRANE PROTEIN YAAH"/>
    <property type="match status" value="1"/>
</dbReference>
<evidence type="ECO:0000256" key="1">
    <source>
        <dbReference type="ARBA" id="ARBA00004141"/>
    </source>
</evidence>
<comment type="caution">
    <text evidence="7">The sequence shown here is derived from an EMBL/GenBank/DDBJ whole genome shotgun (WGS) entry which is preliminary data.</text>
</comment>
<dbReference type="NCBIfam" id="NF038013">
    <property type="entry name" value="AceTr_1"/>
    <property type="match status" value="1"/>
</dbReference>
<accession>A0A939FD85</accession>
<dbReference type="RefSeq" id="WP_206967305.1">
    <property type="nucleotide sequence ID" value="NZ_BAAAJJ010000005.1"/>
</dbReference>
<feature type="transmembrane region" description="Helical" evidence="6">
    <location>
        <begin position="143"/>
        <end position="161"/>
    </location>
</feature>
<dbReference type="GO" id="GO:0071422">
    <property type="term" value="P:succinate transmembrane transport"/>
    <property type="evidence" value="ECO:0007669"/>
    <property type="project" value="TreeGrafter"/>
</dbReference>
<keyword evidence="4 6" id="KW-1133">Transmembrane helix</keyword>
<protein>
    <submittedName>
        <fullName evidence="7">Acetate uptake transporter</fullName>
    </submittedName>
</protein>
<evidence type="ECO:0000256" key="3">
    <source>
        <dbReference type="ARBA" id="ARBA00022692"/>
    </source>
</evidence>
<dbReference type="EMBL" id="JAFLRJ010000342">
    <property type="protein sequence ID" value="MBO0515979.1"/>
    <property type="molecule type" value="Genomic_DNA"/>
</dbReference>
<evidence type="ECO:0000256" key="6">
    <source>
        <dbReference type="SAM" id="Phobius"/>
    </source>
</evidence>
<comment type="similarity">
    <text evidence="2">Belongs to the acetate uptake transporter (AceTr) (TC 2.A.96) family.</text>
</comment>